<accession>A0ABS2Q097</accession>
<organism evidence="1 2">
    <name type="scientific">Scopulibacillus daqui</name>
    <dbReference type="NCBI Taxonomy" id="1469162"/>
    <lineage>
        <taxon>Bacteria</taxon>
        <taxon>Bacillati</taxon>
        <taxon>Bacillota</taxon>
        <taxon>Bacilli</taxon>
        <taxon>Bacillales</taxon>
        <taxon>Sporolactobacillaceae</taxon>
        <taxon>Scopulibacillus</taxon>
    </lineage>
</organism>
<reference evidence="1 2" key="1">
    <citation type="submission" date="2021-01" db="EMBL/GenBank/DDBJ databases">
        <title>Genomic Encyclopedia of Type Strains, Phase IV (KMG-IV): sequencing the most valuable type-strain genomes for metagenomic binning, comparative biology and taxonomic classification.</title>
        <authorList>
            <person name="Goeker M."/>
        </authorList>
    </citation>
    <scope>NUCLEOTIDE SEQUENCE [LARGE SCALE GENOMIC DNA]</scope>
    <source>
        <strain evidence="1 2">DSM 28236</strain>
    </source>
</reference>
<proteinExistence type="predicted"/>
<dbReference type="RefSeq" id="WP_205003640.1">
    <property type="nucleotide sequence ID" value="NZ_JAFBER010000011.1"/>
</dbReference>
<protein>
    <recommendedName>
        <fullName evidence="3">Transposase</fullName>
    </recommendedName>
</protein>
<evidence type="ECO:0000313" key="2">
    <source>
        <dbReference type="Proteomes" id="UP000808914"/>
    </source>
</evidence>
<evidence type="ECO:0000313" key="1">
    <source>
        <dbReference type="EMBL" id="MBM7645722.1"/>
    </source>
</evidence>
<dbReference type="Proteomes" id="UP000808914">
    <property type="component" value="Unassembled WGS sequence"/>
</dbReference>
<name>A0ABS2Q097_9BACL</name>
<gene>
    <name evidence="1" type="ORF">JOD45_001941</name>
</gene>
<comment type="caution">
    <text evidence="1">The sequence shown here is derived from an EMBL/GenBank/DDBJ whole genome shotgun (WGS) entry which is preliminary data.</text>
</comment>
<sequence>MDKINLNDDQLAKEMKPEKWLTEERKHALQRRKYELKKQKAIVKLRLK</sequence>
<dbReference type="EMBL" id="JAFBER010000011">
    <property type="protein sequence ID" value="MBM7645722.1"/>
    <property type="molecule type" value="Genomic_DNA"/>
</dbReference>
<evidence type="ECO:0008006" key="3">
    <source>
        <dbReference type="Google" id="ProtNLM"/>
    </source>
</evidence>
<keyword evidence="2" id="KW-1185">Reference proteome</keyword>